<reference evidence="10 11" key="1">
    <citation type="submission" date="2016-07" db="EMBL/GenBank/DDBJ databases">
        <title>Genome sequencing of Vibrio scophthalmi strain VS-05, an isolated from Paralichthys olivaceus.</title>
        <authorList>
            <person name="Han H.-J."/>
        </authorList>
    </citation>
    <scope>NUCLEOTIDE SEQUENCE [LARGE SCALE GENOMIC DNA]</scope>
    <source>
        <strain evidence="10 11">VS-05</strain>
    </source>
</reference>
<accession>A0A1C7FA03</accession>
<dbReference type="PANTHER" id="PTHR45138:SF9">
    <property type="entry name" value="DIGUANYLATE CYCLASE DGCM-RELATED"/>
    <property type="match status" value="1"/>
</dbReference>
<feature type="transmembrane region" description="Helical" evidence="7">
    <location>
        <begin position="307"/>
        <end position="329"/>
    </location>
</feature>
<dbReference type="PANTHER" id="PTHR45138">
    <property type="entry name" value="REGULATORY COMPONENTS OF SENSORY TRANSDUCTION SYSTEM"/>
    <property type="match status" value="1"/>
</dbReference>
<proteinExistence type="predicted"/>
<dbReference type="STRING" id="45658.VSVS12_01401"/>
<dbReference type="GO" id="GO:0007165">
    <property type="term" value="P:signal transduction"/>
    <property type="evidence" value="ECO:0007669"/>
    <property type="project" value="UniProtKB-ARBA"/>
</dbReference>
<dbReference type="EC" id="2.7.7.65" evidence="2"/>
<dbReference type="EMBL" id="CP016414">
    <property type="protein sequence ID" value="ANU36721.1"/>
    <property type="molecule type" value="Genomic_DNA"/>
</dbReference>
<evidence type="ECO:0000256" key="2">
    <source>
        <dbReference type="ARBA" id="ARBA00012528"/>
    </source>
</evidence>
<dbReference type="PATRIC" id="fig|45658.7.peg.1581"/>
<keyword evidence="5 7" id="KW-0472">Membrane</keyword>
<dbReference type="NCBIfam" id="TIGR00254">
    <property type="entry name" value="GGDEF"/>
    <property type="match status" value="1"/>
</dbReference>
<dbReference type="GeneID" id="96873421"/>
<dbReference type="Gene3D" id="3.30.450.350">
    <property type="entry name" value="CHASE domain"/>
    <property type="match status" value="1"/>
</dbReference>
<gene>
    <name evidence="10" type="ORF">VSVS05_01596</name>
</gene>
<evidence type="ECO:0000256" key="4">
    <source>
        <dbReference type="ARBA" id="ARBA00022989"/>
    </source>
</evidence>
<dbReference type="InterPro" id="IPR000160">
    <property type="entry name" value="GGDEF_dom"/>
</dbReference>
<evidence type="ECO:0000256" key="5">
    <source>
        <dbReference type="ARBA" id="ARBA00023136"/>
    </source>
</evidence>
<comment type="catalytic activity">
    <reaction evidence="6">
        <text>2 GTP = 3',3'-c-di-GMP + 2 diphosphate</text>
        <dbReference type="Rhea" id="RHEA:24898"/>
        <dbReference type="ChEBI" id="CHEBI:33019"/>
        <dbReference type="ChEBI" id="CHEBI:37565"/>
        <dbReference type="ChEBI" id="CHEBI:58805"/>
        <dbReference type="EC" id="2.7.7.65"/>
    </reaction>
</comment>
<dbReference type="Gene3D" id="3.30.70.270">
    <property type="match status" value="1"/>
</dbReference>
<evidence type="ECO:0000259" key="8">
    <source>
        <dbReference type="PROSITE" id="PS50839"/>
    </source>
</evidence>
<dbReference type="AlphaFoldDB" id="A0A1C7FA03"/>
<dbReference type="SUPFAM" id="SSF55073">
    <property type="entry name" value="Nucleotide cyclase"/>
    <property type="match status" value="1"/>
</dbReference>
<dbReference type="GO" id="GO:0005886">
    <property type="term" value="C:plasma membrane"/>
    <property type="evidence" value="ECO:0007669"/>
    <property type="project" value="TreeGrafter"/>
</dbReference>
<organism evidence="10 11">
    <name type="scientific">Vibrio scophthalmi</name>
    <dbReference type="NCBI Taxonomy" id="45658"/>
    <lineage>
        <taxon>Bacteria</taxon>
        <taxon>Pseudomonadati</taxon>
        <taxon>Pseudomonadota</taxon>
        <taxon>Gammaproteobacteria</taxon>
        <taxon>Vibrionales</taxon>
        <taxon>Vibrionaceae</taxon>
        <taxon>Vibrio</taxon>
    </lineage>
</organism>
<dbReference type="InterPro" id="IPR050469">
    <property type="entry name" value="Diguanylate_Cyclase"/>
</dbReference>
<evidence type="ECO:0000256" key="3">
    <source>
        <dbReference type="ARBA" id="ARBA00022692"/>
    </source>
</evidence>
<name>A0A1C7FA03_9VIBR</name>
<dbReference type="CDD" id="cd01949">
    <property type="entry name" value="GGDEF"/>
    <property type="match status" value="1"/>
</dbReference>
<dbReference type="GO" id="GO:0052621">
    <property type="term" value="F:diguanylate cyclase activity"/>
    <property type="evidence" value="ECO:0007669"/>
    <property type="project" value="UniProtKB-EC"/>
</dbReference>
<dbReference type="Pfam" id="PF03924">
    <property type="entry name" value="CHASE"/>
    <property type="match status" value="1"/>
</dbReference>
<feature type="domain" description="CHASE" evidence="8">
    <location>
        <begin position="153"/>
        <end position="295"/>
    </location>
</feature>
<dbReference type="InterPro" id="IPR043128">
    <property type="entry name" value="Rev_trsase/Diguanyl_cyclase"/>
</dbReference>
<evidence type="ECO:0000256" key="7">
    <source>
        <dbReference type="SAM" id="Phobius"/>
    </source>
</evidence>
<dbReference type="Pfam" id="PF00990">
    <property type="entry name" value="GGDEF"/>
    <property type="match status" value="1"/>
</dbReference>
<comment type="subcellular location">
    <subcellularLocation>
        <location evidence="1">Membrane</location>
    </subcellularLocation>
</comment>
<keyword evidence="11" id="KW-1185">Reference proteome</keyword>
<dbReference type="GO" id="GO:1902201">
    <property type="term" value="P:negative regulation of bacterial-type flagellum-dependent cell motility"/>
    <property type="evidence" value="ECO:0007669"/>
    <property type="project" value="TreeGrafter"/>
</dbReference>
<dbReference type="InterPro" id="IPR006189">
    <property type="entry name" value="CHASE_dom"/>
</dbReference>
<dbReference type="InterPro" id="IPR029787">
    <property type="entry name" value="Nucleotide_cyclase"/>
</dbReference>
<sequence>MTLTLEKKWLYPLITFTVTALIALCVGYFSYLSQQRYSQTLFENLAERQTEVLAEFIGSDLDHIGAGANFFHATDRDEWDHFPIFARQVVGASQTLVTLQWMERVEEAQVDQFVANARLQYPNYQIYTIPKGGEKTLGYIMPAEEPIFAARDIYPRNASNESVLGFYSSRPRFQLVVDNMRIHHKPSLSDKVRLIQDGLDSSLERDGILVYHPVFDMETNQRLIGVVIGVIRTSHYFDGLMVRTAAEQKLEVKVVDLGFDAEDDPVLFESDNWATTDGLEVRKVLDLPNRQWAIYFRLGDKVTANDLLIVHGILFGGFVIACLLSYIAYLQVRAKSNLEHQLAQRTKELQFLVEHDSLTGLYSRHAFNQFIAAMVAEDRRFTLIGFDVDKFKLVNDNFGHAGGDKMLIHVARTVEQCLEPGDIFIRLGGDEFGIISNVIERDTLNTYLNHICSTVFASNIQIAEQAVCCSLSIGAAIRDHDSVEQLIHSADAQMYKSKNAGRNTVSIAE</sequence>
<dbReference type="Proteomes" id="UP000092528">
    <property type="component" value="Chromosome 1"/>
</dbReference>
<evidence type="ECO:0000256" key="6">
    <source>
        <dbReference type="ARBA" id="ARBA00034247"/>
    </source>
</evidence>
<dbReference type="PROSITE" id="PS50839">
    <property type="entry name" value="CHASE"/>
    <property type="match status" value="1"/>
</dbReference>
<keyword evidence="3 7" id="KW-0812">Transmembrane</keyword>
<dbReference type="RefSeq" id="WP_065545421.1">
    <property type="nucleotide sequence ID" value="NZ_CP016414.1"/>
</dbReference>
<evidence type="ECO:0000313" key="11">
    <source>
        <dbReference type="Proteomes" id="UP000092528"/>
    </source>
</evidence>
<feature type="transmembrane region" description="Helical" evidence="7">
    <location>
        <begin position="9"/>
        <end position="31"/>
    </location>
</feature>
<dbReference type="SMART" id="SM00267">
    <property type="entry name" value="GGDEF"/>
    <property type="match status" value="1"/>
</dbReference>
<dbReference type="PROSITE" id="PS50887">
    <property type="entry name" value="GGDEF"/>
    <property type="match status" value="1"/>
</dbReference>
<dbReference type="InterPro" id="IPR042240">
    <property type="entry name" value="CHASE_sf"/>
</dbReference>
<dbReference type="GO" id="GO:0043709">
    <property type="term" value="P:cell adhesion involved in single-species biofilm formation"/>
    <property type="evidence" value="ECO:0007669"/>
    <property type="project" value="TreeGrafter"/>
</dbReference>
<evidence type="ECO:0000256" key="1">
    <source>
        <dbReference type="ARBA" id="ARBA00004370"/>
    </source>
</evidence>
<protein>
    <recommendedName>
        <fullName evidence="2">diguanylate cyclase</fullName>
        <ecNumber evidence="2">2.7.7.65</ecNumber>
    </recommendedName>
</protein>
<evidence type="ECO:0000313" key="10">
    <source>
        <dbReference type="EMBL" id="ANU36721.1"/>
    </source>
</evidence>
<keyword evidence="4 7" id="KW-1133">Transmembrane helix</keyword>
<feature type="domain" description="GGDEF" evidence="9">
    <location>
        <begin position="379"/>
        <end position="509"/>
    </location>
</feature>
<dbReference type="SMART" id="SM01079">
    <property type="entry name" value="CHASE"/>
    <property type="match status" value="1"/>
</dbReference>
<evidence type="ECO:0000259" key="9">
    <source>
        <dbReference type="PROSITE" id="PS50887"/>
    </source>
</evidence>